<dbReference type="Gene3D" id="3.30.559.10">
    <property type="entry name" value="Chloramphenicol acetyltransferase-like domain"/>
    <property type="match status" value="2"/>
</dbReference>
<evidence type="ECO:0000313" key="4">
    <source>
        <dbReference type="EMBL" id="PKA49377.1"/>
    </source>
</evidence>
<dbReference type="EMBL" id="KZ452039">
    <property type="protein sequence ID" value="PKA49377.1"/>
    <property type="molecule type" value="Genomic_DNA"/>
</dbReference>
<protein>
    <submittedName>
        <fullName evidence="4">Shikimate O-hydroxycinnamoyltransferase</fullName>
        <ecNumber evidence="4">2.3.1.133</ecNumber>
    </submittedName>
</protein>
<proteinExistence type="inferred from homology"/>
<dbReference type="InterPro" id="IPR023213">
    <property type="entry name" value="CAT-like_dom_sf"/>
</dbReference>
<dbReference type="STRING" id="1088818.A0A2I0A1G1"/>
<comment type="similarity">
    <text evidence="1">Belongs to the plant acyltransferase family.</text>
</comment>
<keyword evidence="3 4" id="KW-0012">Acyltransferase</keyword>
<organism evidence="4 5">
    <name type="scientific">Apostasia shenzhenica</name>
    <dbReference type="NCBI Taxonomy" id="1088818"/>
    <lineage>
        <taxon>Eukaryota</taxon>
        <taxon>Viridiplantae</taxon>
        <taxon>Streptophyta</taxon>
        <taxon>Embryophyta</taxon>
        <taxon>Tracheophyta</taxon>
        <taxon>Spermatophyta</taxon>
        <taxon>Magnoliopsida</taxon>
        <taxon>Liliopsida</taxon>
        <taxon>Asparagales</taxon>
        <taxon>Orchidaceae</taxon>
        <taxon>Apostasioideae</taxon>
        <taxon>Apostasia</taxon>
    </lineage>
</organism>
<name>A0A2I0A1G1_9ASPA</name>
<evidence type="ECO:0000256" key="3">
    <source>
        <dbReference type="ARBA" id="ARBA00023315"/>
    </source>
</evidence>
<accession>A0A2I0A1G1</accession>
<dbReference type="OrthoDB" id="671439at2759"/>
<dbReference type="Proteomes" id="UP000236161">
    <property type="component" value="Unassembled WGS sequence"/>
</dbReference>
<evidence type="ECO:0000256" key="1">
    <source>
        <dbReference type="ARBA" id="ARBA00009861"/>
    </source>
</evidence>
<dbReference type="Pfam" id="PF02458">
    <property type="entry name" value="Transferase"/>
    <property type="match status" value="1"/>
</dbReference>
<dbReference type="PANTHER" id="PTHR31642:SF316">
    <property type="entry name" value="PROTEIN ECERIFERUM 26-LIKE"/>
    <property type="match status" value="1"/>
</dbReference>
<evidence type="ECO:0000313" key="5">
    <source>
        <dbReference type="Proteomes" id="UP000236161"/>
    </source>
</evidence>
<dbReference type="EC" id="2.3.1.133" evidence="4"/>
<dbReference type="SUPFAM" id="SSF52777">
    <property type="entry name" value="CoA-dependent acyltransferases"/>
    <property type="match status" value="1"/>
</dbReference>
<dbReference type="AlphaFoldDB" id="A0A2I0A1G1"/>
<gene>
    <name evidence="4" type="primary">HST</name>
    <name evidence="4" type="ORF">AXF42_Ash014279</name>
</gene>
<dbReference type="PANTHER" id="PTHR31642">
    <property type="entry name" value="TRICHOTHECENE 3-O-ACETYLTRANSFERASE"/>
    <property type="match status" value="1"/>
</dbReference>
<evidence type="ECO:0000256" key="2">
    <source>
        <dbReference type="ARBA" id="ARBA00022679"/>
    </source>
</evidence>
<reference evidence="4 5" key="1">
    <citation type="journal article" date="2017" name="Nature">
        <title>The Apostasia genome and the evolution of orchids.</title>
        <authorList>
            <person name="Zhang G.Q."/>
            <person name="Liu K.W."/>
            <person name="Li Z."/>
            <person name="Lohaus R."/>
            <person name="Hsiao Y.Y."/>
            <person name="Niu S.C."/>
            <person name="Wang J.Y."/>
            <person name="Lin Y.C."/>
            <person name="Xu Q."/>
            <person name="Chen L.J."/>
            <person name="Yoshida K."/>
            <person name="Fujiwara S."/>
            <person name="Wang Z.W."/>
            <person name="Zhang Y.Q."/>
            <person name="Mitsuda N."/>
            <person name="Wang M."/>
            <person name="Liu G.H."/>
            <person name="Pecoraro L."/>
            <person name="Huang H.X."/>
            <person name="Xiao X.J."/>
            <person name="Lin M."/>
            <person name="Wu X.Y."/>
            <person name="Wu W.L."/>
            <person name="Chen Y.Y."/>
            <person name="Chang S.B."/>
            <person name="Sakamoto S."/>
            <person name="Ohme-Takagi M."/>
            <person name="Yagi M."/>
            <person name="Zeng S.J."/>
            <person name="Shen C.Y."/>
            <person name="Yeh C.M."/>
            <person name="Luo Y.B."/>
            <person name="Tsai W.C."/>
            <person name="Van de Peer Y."/>
            <person name="Liu Z.J."/>
        </authorList>
    </citation>
    <scope>NUCLEOTIDE SEQUENCE [LARGE SCALE GENOMIC DNA]</scope>
    <source>
        <strain evidence="5">cv. Shenzhen</strain>
        <tissue evidence="4">Stem</tissue>
    </source>
</reference>
<keyword evidence="5" id="KW-1185">Reference proteome</keyword>
<dbReference type="InterPro" id="IPR050317">
    <property type="entry name" value="Plant_Fungal_Acyltransferase"/>
</dbReference>
<keyword evidence="2 4" id="KW-0808">Transferase</keyword>
<sequence>MTAGGRRVIAYAKSTVVSSTPVRPGKTYPLSVLDHAMGLHSLHMVFYFRPGPTLDRARLKESLSDMLWHFPAATGRLCLDEGKKWLVKCNDAGVRVVDARAAATLEEWIATATAAEERELAYWEPMGDDPSIWSCFYVQITEFSDMGYAVGLSCTHLHVDPTCAVLIIKAWGDCHRRACIVNPPFLYPPALLPRPEPNPSAPFLSLKSSLSSTNPAAVAASGRRMSSATFHFSAAAVRSLLADLRPDFPAATPFDALAALFWLAVARAAGQRDAGAGALTVVTDFRKRMYAPLPHGFYGNAAHFSRVEADFAAGWASVAAAVGRHVAGLVEEDYWSAIEWLAARRESGVFRMYGPELTCVKMDHVLAYQVEMAEGAAPVHMSCWVGGAEGEGMVVVLPAPAAAVVAEGDEAGRAVEVALPAELAEKVFRDEEILRRGPTVLFSGKI</sequence>
<dbReference type="GO" id="GO:0047172">
    <property type="term" value="F:shikimate O-hydroxycinnamoyltransferase activity"/>
    <property type="evidence" value="ECO:0007669"/>
    <property type="project" value="UniProtKB-EC"/>
</dbReference>